<accession>A0A1H3QY92</accession>
<dbReference type="SUPFAM" id="SSF56752">
    <property type="entry name" value="D-aminoacid aminotransferase-like PLP-dependent enzymes"/>
    <property type="match status" value="1"/>
</dbReference>
<name>A0A1H3QY92_9ACTN</name>
<keyword evidence="4" id="KW-1185">Reference proteome</keyword>
<dbReference type="InterPro" id="IPR036038">
    <property type="entry name" value="Aminotransferase-like"/>
</dbReference>
<dbReference type="AlphaFoldDB" id="A0A1H3QY92"/>
<dbReference type="SUPFAM" id="SSF56322">
    <property type="entry name" value="ADC synthase"/>
    <property type="match status" value="1"/>
</dbReference>
<dbReference type="GO" id="GO:0016829">
    <property type="term" value="F:lyase activity"/>
    <property type="evidence" value="ECO:0007669"/>
    <property type="project" value="UniProtKB-KW"/>
</dbReference>
<sequence length="621" mass="67028">MTWARFDDLRTGTALGCAAPDRILVAERPNEVVGVLAEVERATDAGRWAFGYVAYEAAAGLDPDLAVHPAPPMGMPLAWFGICAEPVPVPPLDAAGPGAPDDGEAPGNAEWHPTWTVVGHADGVARIRERIAAGDTFQCNLTVRMAGRVAGDPFAVYRDLVLGQRGAHNAYLDLGRFVVASASPELFFERRGDQVLLRPMKGTARRGRHRDEDRRLAAELRSSEKERAENVMVVDLMRNDVARVAEIGSVEVPALFAVEPYETVLQLTSDVTARLRPGTGLVELFRALFPCGSVTGAPKASSMAVIRSVEDEPRGVYCGAIGLIGPPDAPVRARFSVAIRTAVVDTATGEAVYGTGGGITWGSQAAAEHDEVLVKAAVLRARPREFELLETMRHEPGRGLRNRDRHLQRLAASAEHLGFRFDPGAARELLGSRVAGCPTARVRLRLRRDGTLTVDVAALPAPPPGPVRLAVDDEPVDPQERWLYHKTTVRAPYDRRRERRPDVDDVVMVNTRGELTEVTRATLALQLDGAWWTPPLESGCLPGVERARLLETGRLAERVLTVADLERAERVAVVSSLRGWRAAELSAVLRGPVRTRDRTGPARTAPGVGSPVATAQVGEGG</sequence>
<dbReference type="RefSeq" id="WP_091162096.1">
    <property type="nucleotide sequence ID" value="NZ_FNOT01000027.1"/>
</dbReference>
<dbReference type="GO" id="GO:0009396">
    <property type="term" value="P:folic acid-containing compound biosynthetic process"/>
    <property type="evidence" value="ECO:0007669"/>
    <property type="project" value="InterPro"/>
</dbReference>
<dbReference type="Pfam" id="PF01063">
    <property type="entry name" value="Aminotran_4"/>
    <property type="match status" value="1"/>
</dbReference>
<dbReference type="PRINTS" id="PR00095">
    <property type="entry name" value="ANTSNTHASEI"/>
</dbReference>
<keyword evidence="3" id="KW-0456">Lyase</keyword>
<dbReference type="InterPro" id="IPR005801">
    <property type="entry name" value="ADC_synthase"/>
</dbReference>
<evidence type="ECO:0000259" key="2">
    <source>
        <dbReference type="Pfam" id="PF00425"/>
    </source>
</evidence>
<dbReference type="InterPro" id="IPR005802">
    <property type="entry name" value="ADC_synth_comp_1"/>
</dbReference>
<proteinExistence type="predicted"/>
<evidence type="ECO:0000256" key="1">
    <source>
        <dbReference type="SAM" id="MobiDB-lite"/>
    </source>
</evidence>
<protein>
    <submittedName>
        <fullName evidence="3">Para-aminobenzoate synthetase / 4-amino-4-deoxychorismate lyase</fullName>
    </submittedName>
</protein>
<dbReference type="Proteomes" id="UP000198921">
    <property type="component" value="Unassembled WGS sequence"/>
</dbReference>
<dbReference type="Gene3D" id="3.30.470.10">
    <property type="match status" value="1"/>
</dbReference>
<dbReference type="InterPro" id="IPR043131">
    <property type="entry name" value="BCAT-like_N"/>
</dbReference>
<dbReference type="InterPro" id="IPR019999">
    <property type="entry name" value="Anth_synth_I-like"/>
</dbReference>
<dbReference type="Gene3D" id="3.20.10.10">
    <property type="entry name" value="D-amino Acid Aminotransferase, subunit A, domain 2"/>
    <property type="match status" value="1"/>
</dbReference>
<evidence type="ECO:0000313" key="3">
    <source>
        <dbReference type="EMBL" id="SDZ18310.1"/>
    </source>
</evidence>
<evidence type="ECO:0000313" key="4">
    <source>
        <dbReference type="Proteomes" id="UP000198921"/>
    </source>
</evidence>
<dbReference type="Pfam" id="PF00425">
    <property type="entry name" value="Chorismate_bind"/>
    <property type="match status" value="1"/>
</dbReference>
<dbReference type="Gene3D" id="3.60.120.10">
    <property type="entry name" value="Anthranilate synthase"/>
    <property type="match status" value="1"/>
</dbReference>
<dbReference type="EMBL" id="FNOT01000027">
    <property type="protein sequence ID" value="SDZ18310.1"/>
    <property type="molecule type" value="Genomic_DNA"/>
</dbReference>
<dbReference type="OrthoDB" id="3518032at2"/>
<dbReference type="NCBIfam" id="TIGR00553">
    <property type="entry name" value="pabB"/>
    <property type="match status" value="1"/>
</dbReference>
<dbReference type="PANTHER" id="PTHR11236">
    <property type="entry name" value="AMINOBENZOATE/ANTHRANILATE SYNTHASE"/>
    <property type="match status" value="1"/>
</dbReference>
<feature type="domain" description="Chorismate-utilising enzyme C-terminal" evidence="2">
    <location>
        <begin position="121"/>
        <end position="375"/>
    </location>
</feature>
<gene>
    <name evidence="3" type="ORF">SAMN05660209_04948</name>
</gene>
<dbReference type="PANTHER" id="PTHR11236:SF50">
    <property type="entry name" value="AMINODEOXYCHORISMATE SYNTHASE COMPONENT 1"/>
    <property type="match status" value="1"/>
</dbReference>
<dbReference type="InterPro" id="IPR043132">
    <property type="entry name" value="BCAT-like_C"/>
</dbReference>
<feature type="region of interest" description="Disordered" evidence="1">
    <location>
        <begin position="594"/>
        <end position="621"/>
    </location>
</feature>
<dbReference type="GO" id="GO:0000162">
    <property type="term" value="P:L-tryptophan biosynthetic process"/>
    <property type="evidence" value="ECO:0007669"/>
    <property type="project" value="TreeGrafter"/>
</dbReference>
<organism evidence="3 4">
    <name type="scientific">Geodermatophilus africanus</name>
    <dbReference type="NCBI Taxonomy" id="1137993"/>
    <lineage>
        <taxon>Bacteria</taxon>
        <taxon>Bacillati</taxon>
        <taxon>Actinomycetota</taxon>
        <taxon>Actinomycetes</taxon>
        <taxon>Geodermatophilales</taxon>
        <taxon>Geodermatophilaceae</taxon>
        <taxon>Geodermatophilus</taxon>
    </lineage>
</organism>
<dbReference type="GO" id="GO:0046820">
    <property type="term" value="F:4-amino-4-deoxychorismate synthase activity"/>
    <property type="evidence" value="ECO:0007669"/>
    <property type="project" value="TreeGrafter"/>
</dbReference>
<dbReference type="STRING" id="1137993.SAMN05660209_04948"/>
<dbReference type="InterPro" id="IPR015890">
    <property type="entry name" value="Chorismate_C"/>
</dbReference>
<reference evidence="4" key="1">
    <citation type="submission" date="2016-10" db="EMBL/GenBank/DDBJ databases">
        <authorList>
            <person name="Varghese N."/>
            <person name="Submissions S."/>
        </authorList>
    </citation>
    <scope>NUCLEOTIDE SEQUENCE [LARGE SCALE GENOMIC DNA]</scope>
    <source>
        <strain evidence="4">DSM 45422</strain>
    </source>
</reference>
<dbReference type="InterPro" id="IPR001544">
    <property type="entry name" value="Aminotrans_IV"/>
</dbReference>